<protein>
    <recommendedName>
        <fullName evidence="1">Rhodanese domain-containing protein</fullName>
    </recommendedName>
</protein>
<dbReference type="GO" id="GO:0004792">
    <property type="term" value="F:thiosulfate-cyanide sulfurtransferase activity"/>
    <property type="evidence" value="ECO:0007669"/>
    <property type="project" value="TreeGrafter"/>
</dbReference>
<dbReference type="Pfam" id="PF00581">
    <property type="entry name" value="Rhodanese"/>
    <property type="match status" value="1"/>
</dbReference>
<organism evidence="2 3">
    <name type="scientific">Claviceps pusilla</name>
    <dbReference type="NCBI Taxonomy" id="123648"/>
    <lineage>
        <taxon>Eukaryota</taxon>
        <taxon>Fungi</taxon>
        <taxon>Dikarya</taxon>
        <taxon>Ascomycota</taxon>
        <taxon>Pezizomycotina</taxon>
        <taxon>Sordariomycetes</taxon>
        <taxon>Hypocreomycetidae</taxon>
        <taxon>Hypocreales</taxon>
        <taxon>Clavicipitaceae</taxon>
        <taxon>Claviceps</taxon>
    </lineage>
</organism>
<evidence type="ECO:0000313" key="2">
    <source>
        <dbReference type="EMBL" id="KAG6007728.1"/>
    </source>
</evidence>
<feature type="domain" description="Rhodanese" evidence="1">
    <location>
        <begin position="123"/>
        <end position="217"/>
    </location>
</feature>
<dbReference type="PROSITE" id="PS50206">
    <property type="entry name" value="RHODANESE_3"/>
    <property type="match status" value="1"/>
</dbReference>
<evidence type="ECO:0000259" key="1">
    <source>
        <dbReference type="PROSITE" id="PS50206"/>
    </source>
</evidence>
<dbReference type="PANTHER" id="PTHR44086:SF10">
    <property type="entry name" value="THIOSULFATE SULFURTRANSFERASE_RHODANESE-LIKE DOMAIN-CONTAINING PROTEIN 3"/>
    <property type="match status" value="1"/>
</dbReference>
<gene>
    <name evidence="2" type="ORF">E4U43_000269</name>
</gene>
<dbReference type="PANTHER" id="PTHR44086">
    <property type="entry name" value="THIOSULFATE SULFURTRANSFERASE RDL2, MITOCHONDRIAL-RELATED"/>
    <property type="match status" value="1"/>
</dbReference>
<reference evidence="2" key="1">
    <citation type="journal article" date="2020" name="bioRxiv">
        <title>Whole genome comparisons of ergot fungi reveals the divergence and evolution of species within the genus Claviceps are the result of varying mechanisms driving genome evolution and host range expansion.</title>
        <authorList>
            <person name="Wyka S.A."/>
            <person name="Mondo S.J."/>
            <person name="Liu M."/>
            <person name="Dettman J."/>
            <person name="Nalam V."/>
            <person name="Broders K.D."/>
        </authorList>
    </citation>
    <scope>NUCLEOTIDE SEQUENCE</scope>
    <source>
        <strain evidence="2">CCC 602</strain>
    </source>
</reference>
<dbReference type="OrthoDB" id="566238at2759"/>
<dbReference type="GO" id="GO:0005739">
    <property type="term" value="C:mitochondrion"/>
    <property type="evidence" value="ECO:0007669"/>
    <property type="project" value="TreeGrafter"/>
</dbReference>
<comment type="caution">
    <text evidence="2">The sequence shown here is derived from an EMBL/GenBank/DDBJ whole genome shotgun (WGS) entry which is preliminary data.</text>
</comment>
<keyword evidence="3" id="KW-1185">Reference proteome</keyword>
<dbReference type="AlphaFoldDB" id="A0A9P7NAX4"/>
<sequence>MSPARLLGTAIAPVVLRRQTASSSSSFTSLGGGIARALAGTACAGAVRVASCAGGHDDARTVSTRRQVRPLGRPLLPRGSIVFKQEKSTSSESGSSQAEAPVWKTWSFDEVKKVVDKKKLDPRSKEVVIIDVRQPWELEETGKIPGAVNMSRSSWSSFRLSDEDFQDTNGFERPSLDSHLLFYCKAGVRAEQVAKLAHDDGWDSVVCFERKYFHVVFKSTIAIDEFDPGLRREACSENEWVLGTPLLAAWDVIWRTHS</sequence>
<dbReference type="Proteomes" id="UP000748025">
    <property type="component" value="Unassembled WGS sequence"/>
</dbReference>
<proteinExistence type="predicted"/>
<dbReference type="Gene3D" id="3.40.250.10">
    <property type="entry name" value="Rhodanese-like domain"/>
    <property type="match status" value="1"/>
</dbReference>
<dbReference type="SUPFAM" id="SSF52821">
    <property type="entry name" value="Rhodanese/Cell cycle control phosphatase"/>
    <property type="match status" value="1"/>
</dbReference>
<dbReference type="InterPro" id="IPR001763">
    <property type="entry name" value="Rhodanese-like_dom"/>
</dbReference>
<accession>A0A9P7NAX4</accession>
<dbReference type="SMART" id="SM00450">
    <property type="entry name" value="RHOD"/>
    <property type="match status" value="1"/>
</dbReference>
<dbReference type="EMBL" id="SRPW01001077">
    <property type="protein sequence ID" value="KAG6007728.1"/>
    <property type="molecule type" value="Genomic_DNA"/>
</dbReference>
<name>A0A9P7NAX4_9HYPO</name>
<evidence type="ECO:0000313" key="3">
    <source>
        <dbReference type="Proteomes" id="UP000748025"/>
    </source>
</evidence>
<dbReference type="InterPro" id="IPR036873">
    <property type="entry name" value="Rhodanese-like_dom_sf"/>
</dbReference>